<dbReference type="AlphaFoldDB" id="A0A5B6VPL8"/>
<keyword evidence="2" id="KW-1185">Reference proteome</keyword>
<dbReference type="EMBL" id="SMMG02000006">
    <property type="protein sequence ID" value="KAA3470905.1"/>
    <property type="molecule type" value="Genomic_DNA"/>
</dbReference>
<name>A0A5B6VPL8_9ROSI</name>
<gene>
    <name evidence="1" type="ORF">EPI10_016577</name>
</gene>
<accession>A0A5B6VPL8</accession>
<sequence>MNAQLKLEYDGFILAELKVKPLSLQKIQALQFDDLKLLAKRKMVENGQIADYSIGLDDSKSQTSGSIRVVAAYYDSQVEMGAYYYGLHIRVTVHEEKERLMCLFWVELIYERI</sequence>
<evidence type="ECO:0000313" key="1">
    <source>
        <dbReference type="EMBL" id="KAA3470905.1"/>
    </source>
</evidence>
<organism evidence="1 2">
    <name type="scientific">Gossypium australe</name>
    <dbReference type="NCBI Taxonomy" id="47621"/>
    <lineage>
        <taxon>Eukaryota</taxon>
        <taxon>Viridiplantae</taxon>
        <taxon>Streptophyta</taxon>
        <taxon>Embryophyta</taxon>
        <taxon>Tracheophyta</taxon>
        <taxon>Spermatophyta</taxon>
        <taxon>Magnoliopsida</taxon>
        <taxon>eudicotyledons</taxon>
        <taxon>Gunneridae</taxon>
        <taxon>Pentapetalae</taxon>
        <taxon>rosids</taxon>
        <taxon>malvids</taxon>
        <taxon>Malvales</taxon>
        <taxon>Malvaceae</taxon>
        <taxon>Malvoideae</taxon>
        <taxon>Gossypium</taxon>
    </lineage>
</organism>
<dbReference type="OrthoDB" id="1738613at2759"/>
<evidence type="ECO:0000313" key="2">
    <source>
        <dbReference type="Proteomes" id="UP000325315"/>
    </source>
</evidence>
<reference evidence="2" key="1">
    <citation type="journal article" date="2019" name="Plant Biotechnol. J.">
        <title>Genome sequencing of the Australian wild diploid species Gossypium australe highlights disease resistance and delayed gland morphogenesis.</title>
        <authorList>
            <person name="Cai Y."/>
            <person name="Cai X."/>
            <person name="Wang Q."/>
            <person name="Wang P."/>
            <person name="Zhang Y."/>
            <person name="Cai C."/>
            <person name="Xu Y."/>
            <person name="Wang K."/>
            <person name="Zhou Z."/>
            <person name="Wang C."/>
            <person name="Geng S."/>
            <person name="Li B."/>
            <person name="Dong Q."/>
            <person name="Hou Y."/>
            <person name="Wang H."/>
            <person name="Ai P."/>
            <person name="Liu Z."/>
            <person name="Yi F."/>
            <person name="Sun M."/>
            <person name="An G."/>
            <person name="Cheng J."/>
            <person name="Zhang Y."/>
            <person name="Shi Q."/>
            <person name="Xie Y."/>
            <person name="Shi X."/>
            <person name="Chang Y."/>
            <person name="Huang F."/>
            <person name="Chen Y."/>
            <person name="Hong S."/>
            <person name="Mi L."/>
            <person name="Sun Q."/>
            <person name="Zhang L."/>
            <person name="Zhou B."/>
            <person name="Peng R."/>
            <person name="Zhang X."/>
            <person name="Liu F."/>
        </authorList>
    </citation>
    <scope>NUCLEOTIDE SEQUENCE [LARGE SCALE GENOMIC DNA]</scope>
    <source>
        <strain evidence="2">cv. PA1801</strain>
    </source>
</reference>
<protein>
    <submittedName>
        <fullName evidence="1">Integrase</fullName>
    </submittedName>
</protein>
<dbReference type="Proteomes" id="UP000325315">
    <property type="component" value="Unassembled WGS sequence"/>
</dbReference>
<comment type="caution">
    <text evidence="1">The sequence shown here is derived from an EMBL/GenBank/DDBJ whole genome shotgun (WGS) entry which is preliminary data.</text>
</comment>
<proteinExistence type="predicted"/>